<accession>A0ABP9DXA2</accession>
<dbReference type="Pfam" id="PF14030">
    <property type="entry name" value="DUF4245"/>
    <property type="match status" value="1"/>
</dbReference>
<keyword evidence="1" id="KW-0812">Transmembrane</keyword>
<keyword evidence="1" id="KW-1133">Transmembrane helix</keyword>
<proteinExistence type="predicted"/>
<evidence type="ECO:0000313" key="2">
    <source>
        <dbReference type="EMBL" id="GAA4862824.1"/>
    </source>
</evidence>
<dbReference type="Proteomes" id="UP001501752">
    <property type="component" value="Unassembled WGS sequence"/>
</dbReference>
<sequence>MGRVAGNSSKRGRQTVRDMILSMLAVGGVAAVGFVFLPHSAGDGVHTVDYRSALASAKRAAPFPVLGPQGLSDQWRATSVEYRADKNGHEVWHLGFVTPSGQYAAVEQSAVDRDALLADKVPGFTADGSSTVAGQEWPRFKGERYRGLTHPAGTTGTTVVTGTATYEELAQLAEALK</sequence>
<organism evidence="2 3">
    <name type="scientific">Kitasatospora terrestris</name>
    <dbReference type="NCBI Taxonomy" id="258051"/>
    <lineage>
        <taxon>Bacteria</taxon>
        <taxon>Bacillati</taxon>
        <taxon>Actinomycetota</taxon>
        <taxon>Actinomycetes</taxon>
        <taxon>Kitasatosporales</taxon>
        <taxon>Streptomycetaceae</taxon>
        <taxon>Kitasatospora</taxon>
    </lineage>
</organism>
<evidence type="ECO:0000256" key="1">
    <source>
        <dbReference type="SAM" id="Phobius"/>
    </source>
</evidence>
<dbReference type="EMBL" id="BAABIS010000001">
    <property type="protein sequence ID" value="GAA4862824.1"/>
    <property type="molecule type" value="Genomic_DNA"/>
</dbReference>
<feature type="transmembrane region" description="Helical" evidence="1">
    <location>
        <begin position="20"/>
        <end position="37"/>
    </location>
</feature>
<protein>
    <submittedName>
        <fullName evidence="2">DUF4245 domain-containing protein</fullName>
    </submittedName>
</protein>
<evidence type="ECO:0000313" key="3">
    <source>
        <dbReference type="Proteomes" id="UP001501752"/>
    </source>
</evidence>
<comment type="caution">
    <text evidence="2">The sequence shown here is derived from an EMBL/GenBank/DDBJ whole genome shotgun (WGS) entry which is preliminary data.</text>
</comment>
<dbReference type="InterPro" id="IPR025339">
    <property type="entry name" value="DUF4245"/>
</dbReference>
<reference evidence="3" key="1">
    <citation type="journal article" date="2019" name="Int. J. Syst. Evol. Microbiol.">
        <title>The Global Catalogue of Microorganisms (GCM) 10K type strain sequencing project: providing services to taxonomists for standard genome sequencing and annotation.</title>
        <authorList>
            <consortium name="The Broad Institute Genomics Platform"/>
            <consortium name="The Broad Institute Genome Sequencing Center for Infectious Disease"/>
            <person name="Wu L."/>
            <person name="Ma J."/>
        </authorList>
    </citation>
    <scope>NUCLEOTIDE SEQUENCE [LARGE SCALE GENOMIC DNA]</scope>
    <source>
        <strain evidence="3">JCM 13006</strain>
    </source>
</reference>
<keyword evidence="3" id="KW-1185">Reference proteome</keyword>
<keyword evidence="1" id="KW-0472">Membrane</keyword>
<gene>
    <name evidence="2" type="ORF">GCM10023235_46240</name>
</gene>
<name>A0ABP9DXA2_9ACTN</name>